<comment type="caution">
    <text evidence="1">The sequence shown here is derived from an EMBL/GenBank/DDBJ whole genome shotgun (WGS) entry which is preliminary data.</text>
</comment>
<evidence type="ECO:0000313" key="1">
    <source>
        <dbReference type="EMBL" id="KAF3320223.1"/>
    </source>
</evidence>
<organism evidence="1 2">
    <name type="scientific">Carex littledalei</name>
    <dbReference type="NCBI Taxonomy" id="544730"/>
    <lineage>
        <taxon>Eukaryota</taxon>
        <taxon>Viridiplantae</taxon>
        <taxon>Streptophyta</taxon>
        <taxon>Embryophyta</taxon>
        <taxon>Tracheophyta</taxon>
        <taxon>Spermatophyta</taxon>
        <taxon>Magnoliopsida</taxon>
        <taxon>Liliopsida</taxon>
        <taxon>Poales</taxon>
        <taxon>Cyperaceae</taxon>
        <taxon>Cyperoideae</taxon>
        <taxon>Cariceae</taxon>
        <taxon>Carex</taxon>
        <taxon>Carex subgen. Euthyceras</taxon>
    </lineage>
</organism>
<dbReference type="AlphaFoldDB" id="A0A833QBZ2"/>
<evidence type="ECO:0000313" key="2">
    <source>
        <dbReference type="Proteomes" id="UP000623129"/>
    </source>
</evidence>
<dbReference type="OrthoDB" id="687162at2759"/>
<protein>
    <submittedName>
        <fullName evidence="1">Putative DUF594 domain containing family protein</fullName>
    </submittedName>
</protein>
<name>A0A833QBZ2_9POAL</name>
<sequence>MSVLLCLPKWIRRIILGSSQTVVFNNAKEAILRSLRNSGGRLTNGGTSLRNYQMEHFNWTCRPNGGTTEVILVWHIATTLFHHLEPSPQQNCNSFKKDQEVALALSSYCHDLVKYLPELLPDEVDWIEEMYESVTKEILGAIPRSCCQKPTKKDRCNYVLRATWGESSVVAISTGITYNFTGEISDLFSADMHLRHL</sequence>
<reference evidence="1" key="1">
    <citation type="submission" date="2020-01" db="EMBL/GenBank/DDBJ databases">
        <title>Genome sequence of Kobresia littledalei, the first chromosome-level genome in the family Cyperaceae.</title>
        <authorList>
            <person name="Qu G."/>
        </authorList>
    </citation>
    <scope>NUCLEOTIDE SEQUENCE</scope>
    <source>
        <strain evidence="1">C.B.Clarke</strain>
        <tissue evidence="1">Leaf</tissue>
    </source>
</reference>
<gene>
    <name evidence="1" type="ORF">FCM35_KLT22179</name>
</gene>
<accession>A0A833QBZ2</accession>
<dbReference type="EMBL" id="SWLB01000105">
    <property type="protein sequence ID" value="KAF3320223.1"/>
    <property type="molecule type" value="Genomic_DNA"/>
</dbReference>
<dbReference type="Proteomes" id="UP000623129">
    <property type="component" value="Unassembled WGS sequence"/>
</dbReference>
<proteinExistence type="predicted"/>
<keyword evidence="2" id="KW-1185">Reference proteome</keyword>